<dbReference type="NCBIfam" id="TIGR02116">
    <property type="entry name" value="toxin_Txe_YoeB"/>
    <property type="match status" value="1"/>
</dbReference>
<dbReference type="GO" id="GO:0016787">
    <property type="term" value="F:hydrolase activity"/>
    <property type="evidence" value="ECO:0007669"/>
    <property type="project" value="UniProtKB-KW"/>
</dbReference>
<dbReference type="HOGENOM" id="CLU_169492_2_2_3"/>
<comment type="similarity">
    <text evidence="1">Belongs to the YoeB family.</text>
</comment>
<evidence type="ECO:0000313" key="8">
    <source>
        <dbReference type="EMBL" id="AKE65085.1"/>
    </source>
</evidence>
<evidence type="ECO:0000256" key="6">
    <source>
        <dbReference type="ARBA" id="ARBA00030388"/>
    </source>
</evidence>
<keyword evidence="2" id="KW-1277">Toxin-antitoxin system</keyword>
<keyword evidence="3" id="KW-0540">Nuclease</keyword>
<name>A0A0F6RLX6_MICAE</name>
<gene>
    <name evidence="8" type="ORF">MYAER_2745</name>
</gene>
<dbReference type="EMBL" id="CP011304">
    <property type="protein sequence ID" value="AKE65085.1"/>
    <property type="molecule type" value="Genomic_DNA"/>
</dbReference>
<dbReference type="AlphaFoldDB" id="A0A0F6RLX6"/>
<evidence type="ECO:0000313" key="9">
    <source>
        <dbReference type="Proteomes" id="UP000034103"/>
    </source>
</evidence>
<sequence>MNAKSRAIVFDHQFREDLRWWYKTDKKIAFRLLDLVESVTADPFTGIGKPEPIKYLEANTWSRRITTEHRLVYRVKDDRIEFLAARYHYT</sequence>
<dbReference type="PANTHER" id="PTHR38039">
    <property type="entry name" value="TOXIN YOEB"/>
    <property type="match status" value="1"/>
</dbReference>
<dbReference type="PANTHER" id="PTHR38039:SF1">
    <property type="entry name" value="TOXIN YOEB"/>
    <property type="match status" value="1"/>
</dbReference>
<dbReference type="InterPro" id="IPR009614">
    <property type="entry name" value="YoeB_toxin"/>
</dbReference>
<dbReference type="InterPro" id="IPR035093">
    <property type="entry name" value="RelE/ParE_toxin_dom_sf"/>
</dbReference>
<keyword evidence="4" id="KW-0255">Endonuclease</keyword>
<dbReference type="Pfam" id="PF06769">
    <property type="entry name" value="YoeB_toxin"/>
    <property type="match status" value="1"/>
</dbReference>
<organism evidence="8 9">
    <name type="scientific">Microcystis aeruginosa NIES-2549</name>
    <dbReference type="NCBI Taxonomy" id="1641812"/>
    <lineage>
        <taxon>Bacteria</taxon>
        <taxon>Bacillati</taxon>
        <taxon>Cyanobacteriota</taxon>
        <taxon>Cyanophyceae</taxon>
        <taxon>Oscillatoriophycideae</taxon>
        <taxon>Chroococcales</taxon>
        <taxon>Microcystaceae</taxon>
        <taxon>Microcystis</taxon>
    </lineage>
</organism>
<dbReference type="GO" id="GO:0006401">
    <property type="term" value="P:RNA catabolic process"/>
    <property type="evidence" value="ECO:0007669"/>
    <property type="project" value="InterPro"/>
</dbReference>
<keyword evidence="5" id="KW-0378">Hydrolase</keyword>
<evidence type="ECO:0000256" key="1">
    <source>
        <dbReference type="ARBA" id="ARBA00008172"/>
    </source>
</evidence>
<evidence type="ECO:0000256" key="3">
    <source>
        <dbReference type="ARBA" id="ARBA00022722"/>
    </source>
</evidence>
<dbReference type="GO" id="GO:0045892">
    <property type="term" value="P:negative regulation of DNA-templated transcription"/>
    <property type="evidence" value="ECO:0007669"/>
    <property type="project" value="TreeGrafter"/>
</dbReference>
<dbReference type="Proteomes" id="UP000034103">
    <property type="component" value="Chromosome"/>
</dbReference>
<protein>
    <recommendedName>
        <fullName evidence="7">Endoribonuclease YoeB</fullName>
    </recommendedName>
    <alternativeName>
        <fullName evidence="6">Putative mRNA interferase YoeB</fullName>
    </alternativeName>
</protein>
<accession>A0A0F6RLX6</accession>
<dbReference type="PATRIC" id="fig|1641812.3.peg.2841"/>
<dbReference type="Gene3D" id="3.30.2310.20">
    <property type="entry name" value="RelE-like"/>
    <property type="match status" value="1"/>
</dbReference>
<dbReference type="RefSeq" id="WP_012264430.1">
    <property type="nucleotide sequence ID" value="NZ_CP011304.1"/>
</dbReference>
<dbReference type="SUPFAM" id="SSF143011">
    <property type="entry name" value="RelE-like"/>
    <property type="match status" value="1"/>
</dbReference>
<reference evidence="8 9" key="1">
    <citation type="journal article" date="2015" name="Genome Announc.">
        <title>Complete Genome Sequence of Microcystis aeruginosa NIES-2549, a Bloom-Forming Cyanobacterium from Lake Kasumigaura, Japan.</title>
        <authorList>
            <person name="Yamaguchi H."/>
            <person name="Suzuki S."/>
            <person name="Tanabe Y."/>
            <person name="Osana Y."/>
            <person name="Shimura Y."/>
            <person name="Ishida K."/>
            <person name="Kawachi M."/>
        </authorList>
    </citation>
    <scope>NUCLEOTIDE SEQUENCE [LARGE SCALE GENOMIC DNA]</scope>
    <source>
        <strain evidence="8 9">NIES-2549</strain>
    </source>
</reference>
<proteinExistence type="inferred from homology"/>
<evidence type="ECO:0000256" key="5">
    <source>
        <dbReference type="ARBA" id="ARBA00022801"/>
    </source>
</evidence>
<dbReference type="GO" id="GO:0004519">
    <property type="term" value="F:endonuclease activity"/>
    <property type="evidence" value="ECO:0007669"/>
    <property type="project" value="UniProtKB-KW"/>
</dbReference>
<evidence type="ECO:0000256" key="4">
    <source>
        <dbReference type="ARBA" id="ARBA00022759"/>
    </source>
</evidence>
<evidence type="ECO:0000256" key="2">
    <source>
        <dbReference type="ARBA" id="ARBA00022649"/>
    </source>
</evidence>
<evidence type="ECO:0000256" key="7">
    <source>
        <dbReference type="ARBA" id="ARBA00050056"/>
    </source>
</evidence>